<reference evidence="1 2" key="1">
    <citation type="submission" date="2020-01" db="EMBL/GenBank/DDBJ databases">
        <title>Investigation of new actinobacteria for the biodesulphurisation of diesel fuel.</title>
        <authorList>
            <person name="Athi Narayanan S.M."/>
        </authorList>
    </citation>
    <scope>NUCLEOTIDE SEQUENCE [LARGE SCALE GENOMIC DNA]</scope>
    <source>
        <strain evidence="1 2">213E</strain>
    </source>
</reference>
<dbReference type="Proteomes" id="UP000466307">
    <property type="component" value="Unassembled WGS sequence"/>
</dbReference>
<keyword evidence="2" id="KW-1185">Reference proteome</keyword>
<dbReference type="InterPro" id="IPR023214">
    <property type="entry name" value="HAD_sf"/>
</dbReference>
<name>A0A7K3LRE8_9ACTN</name>
<evidence type="ECO:0000313" key="2">
    <source>
        <dbReference type="Proteomes" id="UP000466307"/>
    </source>
</evidence>
<dbReference type="EMBL" id="JAADZU010000046">
    <property type="protein sequence ID" value="NDK90780.1"/>
    <property type="molecule type" value="Genomic_DNA"/>
</dbReference>
<dbReference type="GO" id="GO:0016787">
    <property type="term" value="F:hydrolase activity"/>
    <property type="evidence" value="ECO:0007669"/>
    <property type="project" value="UniProtKB-KW"/>
</dbReference>
<dbReference type="InterPro" id="IPR024197">
    <property type="entry name" value="TPP-like"/>
</dbReference>
<organism evidence="1 2">
    <name type="scientific">Gordonia desulfuricans</name>
    <dbReference type="NCBI Taxonomy" id="89051"/>
    <lineage>
        <taxon>Bacteria</taxon>
        <taxon>Bacillati</taxon>
        <taxon>Actinomycetota</taxon>
        <taxon>Actinomycetes</taxon>
        <taxon>Mycobacteriales</taxon>
        <taxon>Gordoniaceae</taxon>
        <taxon>Gordonia</taxon>
    </lineage>
</organism>
<dbReference type="InterPro" id="IPR036412">
    <property type="entry name" value="HAD-like_sf"/>
</dbReference>
<accession>A0A7K3LRE8</accession>
<protein>
    <submittedName>
        <fullName evidence="1">HAD family hydrolase</fullName>
    </submittedName>
</protein>
<proteinExistence type="predicted"/>
<dbReference type="AlphaFoldDB" id="A0A7K3LRE8"/>
<keyword evidence="1" id="KW-0378">Hydrolase</keyword>
<dbReference type="RefSeq" id="WP_162128827.1">
    <property type="nucleotide sequence ID" value="NZ_JAADZU010000046.1"/>
</dbReference>
<dbReference type="PIRSF" id="PIRSF030802">
    <property type="entry name" value="UCP030802"/>
    <property type="match status" value="1"/>
</dbReference>
<dbReference type="SUPFAM" id="SSF56784">
    <property type="entry name" value="HAD-like"/>
    <property type="match status" value="1"/>
</dbReference>
<evidence type="ECO:0000313" key="1">
    <source>
        <dbReference type="EMBL" id="NDK90780.1"/>
    </source>
</evidence>
<feature type="non-terminal residue" evidence="1">
    <location>
        <position position="276"/>
    </location>
</feature>
<comment type="caution">
    <text evidence="1">The sequence shown here is derived from an EMBL/GenBank/DDBJ whole genome shotgun (WGS) entry which is preliminary data.</text>
</comment>
<dbReference type="Gene3D" id="3.40.50.1000">
    <property type="entry name" value="HAD superfamily/HAD-like"/>
    <property type="match status" value="1"/>
</dbReference>
<sequence>MTALVATDLDRTLIFSRTAMGEEQFACLAPECVEMYQGGPLSYLTPDSRILLEELVARVPVVPVTTRTPAQFTRIMLPGGPFRYAVASSGGRILTDGSDDAAWRETVERRVASTSATLDEVTAALRARIDERWVRSLRTADDLFCYLVVDLDAQPADFLPEWQQWCGDRQWMVSQQGRKIYALPQPVTKSAALAEVRARLVADGTLPADAPVLAAGDGRLDTDLLEYADHAIRPCHGELHEMGWNRPHVTVTERPGALAGEEILRWFTGPLGDRHM</sequence>
<gene>
    <name evidence="1" type="ORF">GYA93_14485</name>
</gene>